<dbReference type="AlphaFoldDB" id="A0A8X7ZFS3"/>
<comment type="caution">
    <text evidence="2">The sequence shown here is derived from an EMBL/GenBank/DDBJ whole genome shotgun (WGS) entry which is preliminary data.</text>
</comment>
<dbReference type="Proteomes" id="UP000886885">
    <property type="component" value="Chromosome 6D"/>
</dbReference>
<accession>A0A8X7ZFS3</accession>
<feature type="region of interest" description="Disordered" evidence="1">
    <location>
        <begin position="1"/>
        <end position="27"/>
    </location>
</feature>
<evidence type="ECO:0000313" key="2">
    <source>
        <dbReference type="EMBL" id="KAG6770663.1"/>
    </source>
</evidence>
<evidence type="ECO:0000313" key="3">
    <source>
        <dbReference type="Proteomes" id="UP000886885"/>
    </source>
</evidence>
<dbReference type="EMBL" id="JAAWWB010000012">
    <property type="protein sequence ID" value="KAG6770663.1"/>
    <property type="molecule type" value="Genomic_DNA"/>
</dbReference>
<gene>
    <name evidence="2" type="ORF">POTOM_026352</name>
</gene>
<keyword evidence="3" id="KW-1185">Reference proteome</keyword>
<dbReference type="PANTHER" id="PTHR36800">
    <property type="entry name" value="POLYAMINE-MODULATED FACTOR 1-BINDING PROTEIN"/>
    <property type="match status" value="1"/>
</dbReference>
<evidence type="ECO:0000256" key="1">
    <source>
        <dbReference type="SAM" id="MobiDB-lite"/>
    </source>
</evidence>
<name>A0A8X7ZFS3_POPTO</name>
<reference evidence="2" key="1">
    <citation type="journal article" date="2020" name="bioRxiv">
        <title>Hybrid origin of Populus tomentosa Carr. identified through genome sequencing and phylogenomic analysis.</title>
        <authorList>
            <person name="An X."/>
            <person name="Gao K."/>
            <person name="Chen Z."/>
            <person name="Li J."/>
            <person name="Yang X."/>
            <person name="Yang X."/>
            <person name="Zhou J."/>
            <person name="Guo T."/>
            <person name="Zhao T."/>
            <person name="Huang S."/>
            <person name="Miao D."/>
            <person name="Khan W.U."/>
            <person name="Rao P."/>
            <person name="Ye M."/>
            <person name="Lei B."/>
            <person name="Liao W."/>
            <person name="Wang J."/>
            <person name="Ji L."/>
            <person name="Li Y."/>
            <person name="Guo B."/>
            <person name="Mustafa N.S."/>
            <person name="Li S."/>
            <person name="Yun Q."/>
            <person name="Keller S.R."/>
            <person name="Mao J."/>
            <person name="Zhang R."/>
            <person name="Strauss S.H."/>
        </authorList>
    </citation>
    <scope>NUCLEOTIDE SEQUENCE</scope>
    <source>
        <strain evidence="2">GM15</strain>
        <tissue evidence="2">Leaf</tissue>
    </source>
</reference>
<dbReference type="PANTHER" id="PTHR36800:SF1">
    <property type="entry name" value="POLYAMINE-MODULATED FACTOR 1-BINDING PROTEIN"/>
    <property type="match status" value="1"/>
</dbReference>
<proteinExistence type="predicted"/>
<feature type="compositionally biased region" description="Low complexity" evidence="1">
    <location>
        <begin position="13"/>
        <end position="27"/>
    </location>
</feature>
<organism evidence="2 3">
    <name type="scientific">Populus tomentosa</name>
    <name type="common">Chinese white poplar</name>
    <dbReference type="NCBI Taxonomy" id="118781"/>
    <lineage>
        <taxon>Eukaryota</taxon>
        <taxon>Viridiplantae</taxon>
        <taxon>Streptophyta</taxon>
        <taxon>Embryophyta</taxon>
        <taxon>Tracheophyta</taxon>
        <taxon>Spermatophyta</taxon>
        <taxon>Magnoliopsida</taxon>
        <taxon>eudicotyledons</taxon>
        <taxon>Gunneridae</taxon>
        <taxon>Pentapetalae</taxon>
        <taxon>rosids</taxon>
        <taxon>fabids</taxon>
        <taxon>Malpighiales</taxon>
        <taxon>Salicaceae</taxon>
        <taxon>Saliceae</taxon>
        <taxon>Populus</taxon>
    </lineage>
</organism>
<protein>
    <submittedName>
        <fullName evidence="2">Uncharacterized protein</fullName>
    </submittedName>
</protein>
<dbReference type="OrthoDB" id="778453at2759"/>
<sequence length="101" mass="11302">MATTAPSELDPNLLLPDAPSESESESLLSPLVYDTSQQFQMAMGNMLNMDNVMKLIKPRAGIMEEIGKCKDTAFERKKDLEEEKERFQKAAYAVLGMLNDT</sequence>